<sequence>MKGNDVLFKKKDVISYFILCIYILVCAYFVGEKSIITWGDYDVYKEYYHNAVTYSVSEIILDVQDPVFVLLMKVFTGSKYGFDNFLLFVAFLTLFFKMTSVFRRVENIYLFVFLYSSYYLCVHDYIQVRVSLALALVCIGMYWIPNKKMSLFFIITGCLVHLSTIIPVFVYYVVGRSDNNLRYKRFYYMVPLVLLIPLAFSMGFLSYYRIDRYLDYYNQASDKKGGLLRNMPLLVPALQVIGLIYIYARKKLRQNIFTFEYAISYIGILIFYSCISMPVIAIRIFDISTFFFIVLISRMKCNIYVIFFSLAFALINIRNTLILLGYNIPFFHFGS</sequence>
<feature type="transmembrane region" description="Helical" evidence="1">
    <location>
        <begin position="186"/>
        <end position="210"/>
    </location>
</feature>
<proteinExistence type="predicted"/>
<dbReference type="InterPro" id="IPR049458">
    <property type="entry name" value="EpsG-like"/>
</dbReference>
<name>A0A193SEM1_KLEPN</name>
<dbReference type="RefSeq" id="WP_255074357.1">
    <property type="nucleotide sequence ID" value="NZ_JALJQT010000010.1"/>
</dbReference>
<dbReference type="Pfam" id="PF14897">
    <property type="entry name" value="EpsG"/>
    <property type="match status" value="1"/>
</dbReference>
<keyword evidence="1" id="KW-0472">Membrane</keyword>
<feature type="transmembrane region" description="Helical" evidence="1">
    <location>
        <begin position="303"/>
        <end position="326"/>
    </location>
</feature>
<protein>
    <submittedName>
        <fullName evidence="2">Capsular repeat unit polymerase</fullName>
    </submittedName>
</protein>
<keyword evidence="1" id="KW-1133">Transmembrane helix</keyword>
<evidence type="ECO:0000313" key="2">
    <source>
        <dbReference type="EMBL" id="CZQ25018.1"/>
    </source>
</evidence>
<feature type="transmembrane region" description="Helical" evidence="1">
    <location>
        <begin position="231"/>
        <end position="248"/>
    </location>
</feature>
<organism evidence="2">
    <name type="scientific">Klebsiella pneumoniae</name>
    <dbReference type="NCBI Taxonomy" id="573"/>
    <lineage>
        <taxon>Bacteria</taxon>
        <taxon>Pseudomonadati</taxon>
        <taxon>Pseudomonadota</taxon>
        <taxon>Gammaproteobacteria</taxon>
        <taxon>Enterobacterales</taxon>
        <taxon>Enterobacteriaceae</taxon>
        <taxon>Klebsiella/Raoultella group</taxon>
        <taxon>Klebsiella</taxon>
        <taxon>Klebsiella pneumoniae complex</taxon>
    </lineage>
</organism>
<feature type="transmembrane region" description="Helical" evidence="1">
    <location>
        <begin position="84"/>
        <end position="105"/>
    </location>
</feature>
<feature type="transmembrane region" description="Helical" evidence="1">
    <location>
        <begin position="151"/>
        <end position="174"/>
    </location>
</feature>
<feature type="transmembrane region" description="Helical" evidence="1">
    <location>
        <begin position="268"/>
        <end position="296"/>
    </location>
</feature>
<evidence type="ECO:0000256" key="1">
    <source>
        <dbReference type="SAM" id="Phobius"/>
    </source>
</evidence>
<feature type="transmembrane region" description="Helical" evidence="1">
    <location>
        <begin position="12"/>
        <end position="31"/>
    </location>
</feature>
<keyword evidence="1" id="KW-0812">Transmembrane</keyword>
<accession>A0A193SEM1</accession>
<gene>
    <name evidence="2" type="primary">wzy</name>
</gene>
<dbReference type="EMBL" id="LT174584">
    <property type="protein sequence ID" value="CZQ25018.1"/>
    <property type="molecule type" value="Genomic_DNA"/>
</dbReference>
<dbReference type="AlphaFoldDB" id="A0A193SEM1"/>
<reference evidence="2" key="2">
    <citation type="submission" date="2016-06" db="EMBL/GenBank/DDBJ databases">
        <title>Towards a vaccine: An investigation of Klebsiella pneumoniae surface antigens.</title>
        <authorList>
            <person name="Follador R."/>
            <person name="Heinz E."/>
            <person name="Wyres K.L."/>
            <person name="Ellington M.J."/>
            <person name="Kowarik M."/>
            <person name="Holt K.E."/>
            <person name="Thomson N.R."/>
        </authorList>
    </citation>
    <scope>NUCLEOTIDE SEQUENCE</scope>
    <source>
        <strain evidence="2">EW-67-R-MAC</strain>
    </source>
</reference>
<reference evidence="2" key="1">
    <citation type="submission" date="2016-02" db="EMBL/GenBank/DDBJ databases">
        <authorList>
            <person name="Wen L."/>
            <person name="He K."/>
            <person name="Yang H."/>
        </authorList>
    </citation>
    <scope>NUCLEOTIDE SEQUENCE</scope>
    <source>
        <strain evidence="2">EW-67-R-MAC</strain>
    </source>
</reference>